<comment type="caution">
    <text evidence="7">The sequence shown here is derived from an EMBL/GenBank/DDBJ whole genome shotgun (WGS) entry which is preliminary data.</text>
</comment>
<keyword evidence="5" id="KW-0804">Transcription</keyword>
<name>A0A4Y3WFW8_NITWI</name>
<dbReference type="RefSeq" id="WP_141385305.1">
    <property type="nucleotide sequence ID" value="NZ_BJNF01000120.1"/>
</dbReference>
<dbReference type="GO" id="GO:0003700">
    <property type="term" value="F:DNA-binding transcription factor activity"/>
    <property type="evidence" value="ECO:0007669"/>
    <property type="project" value="InterPro"/>
</dbReference>
<proteinExistence type="predicted"/>
<evidence type="ECO:0000256" key="4">
    <source>
        <dbReference type="ARBA" id="ARBA00023125"/>
    </source>
</evidence>
<dbReference type="GO" id="GO:0005737">
    <property type="term" value="C:cytoplasm"/>
    <property type="evidence" value="ECO:0007669"/>
    <property type="project" value="UniProtKB-SubCell"/>
</dbReference>
<evidence type="ECO:0000256" key="1">
    <source>
        <dbReference type="ARBA" id="ARBA00004496"/>
    </source>
</evidence>
<evidence type="ECO:0000313" key="8">
    <source>
        <dbReference type="Proteomes" id="UP000318825"/>
    </source>
</evidence>
<dbReference type="Proteomes" id="UP000318825">
    <property type="component" value="Unassembled WGS sequence"/>
</dbReference>
<dbReference type="FunFam" id="1.10.10.10:FF:000163">
    <property type="entry name" value="MarR family transcriptional regulator"/>
    <property type="match status" value="1"/>
</dbReference>
<dbReference type="InterPro" id="IPR055166">
    <property type="entry name" value="Transc_reg_Sar_Rot_HTH"/>
</dbReference>
<sequence length="142" mass="16270">MKLDEFLCFAVYSANHAFNRVYQPLLQKLNLTYPQFIAMIVLWTEDNLTVGELGGKLFLQTNTLTPMLKRLEALEYIERRRDGTDERQVRIKLTTKGRKLQAKASDIICSVRSATELEDKQMAQMVRDIGALRHSLAGHGRS</sequence>
<accession>A0A4Y3WFW8</accession>
<dbReference type="PANTHER" id="PTHR33164:SF5">
    <property type="entry name" value="ORGANIC HYDROPEROXIDE RESISTANCE TRANSCRIPTIONAL REGULATOR"/>
    <property type="match status" value="1"/>
</dbReference>
<evidence type="ECO:0000313" key="7">
    <source>
        <dbReference type="EMBL" id="GEC17585.1"/>
    </source>
</evidence>
<dbReference type="AlphaFoldDB" id="A0A4Y3WFW8"/>
<dbReference type="PROSITE" id="PS50995">
    <property type="entry name" value="HTH_MARR_2"/>
    <property type="match status" value="1"/>
</dbReference>
<evidence type="ECO:0000256" key="5">
    <source>
        <dbReference type="ARBA" id="ARBA00023163"/>
    </source>
</evidence>
<dbReference type="GO" id="GO:0003677">
    <property type="term" value="F:DNA binding"/>
    <property type="evidence" value="ECO:0007669"/>
    <property type="project" value="UniProtKB-KW"/>
</dbReference>
<comment type="subcellular location">
    <subcellularLocation>
        <location evidence="1">Cytoplasm</location>
    </subcellularLocation>
</comment>
<dbReference type="EMBL" id="BJNF01000120">
    <property type="protein sequence ID" value="GEC17585.1"/>
    <property type="molecule type" value="Genomic_DNA"/>
</dbReference>
<evidence type="ECO:0000256" key="2">
    <source>
        <dbReference type="ARBA" id="ARBA00022490"/>
    </source>
</evidence>
<dbReference type="InterPro" id="IPR036388">
    <property type="entry name" value="WH-like_DNA-bd_sf"/>
</dbReference>
<dbReference type="Pfam" id="PF22381">
    <property type="entry name" value="Staph_reg_Sar_Rot"/>
    <property type="match status" value="1"/>
</dbReference>
<dbReference type="InterPro" id="IPR000835">
    <property type="entry name" value="HTH_MarR-typ"/>
</dbReference>
<keyword evidence="2" id="KW-0963">Cytoplasm</keyword>
<reference evidence="7 8" key="1">
    <citation type="submission" date="2019-06" db="EMBL/GenBank/DDBJ databases">
        <title>Whole genome shotgun sequence of Nitrobacter winogradskyi NBRC 14297.</title>
        <authorList>
            <person name="Hosoyama A."/>
            <person name="Uohara A."/>
            <person name="Ohji S."/>
            <person name="Ichikawa N."/>
        </authorList>
    </citation>
    <scope>NUCLEOTIDE SEQUENCE [LARGE SCALE GENOMIC DNA]</scope>
    <source>
        <strain evidence="7 8">NBRC 14297</strain>
    </source>
</reference>
<dbReference type="GO" id="GO:0006950">
    <property type="term" value="P:response to stress"/>
    <property type="evidence" value="ECO:0007669"/>
    <property type="project" value="TreeGrafter"/>
</dbReference>
<dbReference type="OrthoDB" id="9806864at2"/>
<dbReference type="PANTHER" id="PTHR33164">
    <property type="entry name" value="TRANSCRIPTIONAL REGULATOR, MARR FAMILY"/>
    <property type="match status" value="1"/>
</dbReference>
<keyword evidence="3" id="KW-0805">Transcription regulation</keyword>
<dbReference type="SUPFAM" id="SSF46785">
    <property type="entry name" value="Winged helix' DNA-binding domain"/>
    <property type="match status" value="1"/>
</dbReference>
<feature type="domain" description="HTH marR-type" evidence="6">
    <location>
        <begin position="1"/>
        <end position="131"/>
    </location>
</feature>
<organism evidence="7 8">
    <name type="scientific">Nitrobacter winogradskyi</name>
    <name type="common">Nitrobacter agilis</name>
    <dbReference type="NCBI Taxonomy" id="913"/>
    <lineage>
        <taxon>Bacteria</taxon>
        <taxon>Pseudomonadati</taxon>
        <taxon>Pseudomonadota</taxon>
        <taxon>Alphaproteobacteria</taxon>
        <taxon>Hyphomicrobiales</taxon>
        <taxon>Nitrobacteraceae</taxon>
        <taxon>Nitrobacter</taxon>
    </lineage>
</organism>
<dbReference type="InterPro" id="IPR039422">
    <property type="entry name" value="MarR/SlyA-like"/>
</dbReference>
<gene>
    <name evidence="7" type="ORF">NWI01_34770</name>
</gene>
<evidence type="ECO:0000259" key="6">
    <source>
        <dbReference type="PROSITE" id="PS50995"/>
    </source>
</evidence>
<dbReference type="Gene3D" id="1.10.10.10">
    <property type="entry name" value="Winged helix-like DNA-binding domain superfamily/Winged helix DNA-binding domain"/>
    <property type="match status" value="1"/>
</dbReference>
<dbReference type="PRINTS" id="PR00598">
    <property type="entry name" value="HTHMARR"/>
</dbReference>
<protein>
    <submittedName>
        <fullName evidence="7">MarR family transcriptional regulator</fullName>
    </submittedName>
</protein>
<keyword evidence="4" id="KW-0238">DNA-binding</keyword>
<evidence type="ECO:0000256" key="3">
    <source>
        <dbReference type="ARBA" id="ARBA00023015"/>
    </source>
</evidence>
<dbReference type="SMART" id="SM00347">
    <property type="entry name" value="HTH_MARR"/>
    <property type="match status" value="1"/>
</dbReference>
<dbReference type="InterPro" id="IPR036390">
    <property type="entry name" value="WH_DNA-bd_sf"/>
</dbReference>